<organism evidence="1 2">
    <name type="scientific">Austropuccinia psidii MF-1</name>
    <dbReference type="NCBI Taxonomy" id="1389203"/>
    <lineage>
        <taxon>Eukaryota</taxon>
        <taxon>Fungi</taxon>
        <taxon>Dikarya</taxon>
        <taxon>Basidiomycota</taxon>
        <taxon>Pucciniomycotina</taxon>
        <taxon>Pucciniomycetes</taxon>
        <taxon>Pucciniales</taxon>
        <taxon>Sphaerophragmiaceae</taxon>
        <taxon>Austropuccinia</taxon>
    </lineage>
</organism>
<protein>
    <submittedName>
        <fullName evidence="1">Uncharacterized protein</fullName>
    </submittedName>
</protein>
<name>A0A9Q3GZ74_9BASI</name>
<reference evidence="1" key="1">
    <citation type="submission" date="2021-03" db="EMBL/GenBank/DDBJ databases">
        <title>Draft genome sequence of rust myrtle Austropuccinia psidii MF-1, a brazilian biotype.</title>
        <authorList>
            <person name="Quecine M.C."/>
            <person name="Pachon D.M.R."/>
            <person name="Bonatelli M.L."/>
            <person name="Correr F.H."/>
            <person name="Franceschini L.M."/>
            <person name="Leite T.F."/>
            <person name="Margarido G.R.A."/>
            <person name="Almeida C.A."/>
            <person name="Ferrarezi J.A."/>
            <person name="Labate C.A."/>
        </authorList>
    </citation>
    <scope>NUCLEOTIDE SEQUENCE</scope>
    <source>
        <strain evidence="1">MF-1</strain>
    </source>
</reference>
<dbReference type="EMBL" id="AVOT02008123">
    <property type="protein sequence ID" value="MBW0485351.1"/>
    <property type="molecule type" value="Genomic_DNA"/>
</dbReference>
<dbReference type="Proteomes" id="UP000765509">
    <property type="component" value="Unassembled WGS sequence"/>
</dbReference>
<dbReference type="AlphaFoldDB" id="A0A9Q3GZ74"/>
<accession>A0A9Q3GZ74</accession>
<proteinExistence type="predicted"/>
<gene>
    <name evidence="1" type="ORF">O181_025066</name>
</gene>
<evidence type="ECO:0000313" key="1">
    <source>
        <dbReference type="EMBL" id="MBW0485351.1"/>
    </source>
</evidence>
<comment type="caution">
    <text evidence="1">The sequence shown here is derived from an EMBL/GenBank/DDBJ whole genome shotgun (WGS) entry which is preliminary data.</text>
</comment>
<keyword evidence="2" id="KW-1185">Reference proteome</keyword>
<evidence type="ECO:0000313" key="2">
    <source>
        <dbReference type="Proteomes" id="UP000765509"/>
    </source>
</evidence>
<sequence>MHVPSEKCAFKINPPGDLCVLFGIVEGHHNYSLFNPQTSTIYLTHYCSLLYYKPFLPTYCPTKMSPTAPTFPPSLVLMDTPICAIPTHSAEEIIGPKNESWGEV</sequence>